<keyword evidence="2" id="KW-1185">Reference proteome</keyword>
<dbReference type="OrthoDB" id="10575139at2759"/>
<reference evidence="1" key="1">
    <citation type="submission" date="2020-08" db="EMBL/GenBank/DDBJ databases">
        <title>Multicomponent nature underlies the extraordinary mechanical properties of spider dragline silk.</title>
        <authorList>
            <person name="Kono N."/>
            <person name="Nakamura H."/>
            <person name="Mori M."/>
            <person name="Yoshida Y."/>
            <person name="Ohtoshi R."/>
            <person name="Malay A.D."/>
            <person name="Moran D.A.P."/>
            <person name="Tomita M."/>
            <person name="Numata K."/>
            <person name="Arakawa K."/>
        </authorList>
    </citation>
    <scope>NUCLEOTIDE SEQUENCE</scope>
</reference>
<proteinExistence type="predicted"/>
<organism evidence="1 2">
    <name type="scientific">Nephila pilipes</name>
    <name type="common">Giant wood spider</name>
    <name type="synonym">Nephila maculata</name>
    <dbReference type="NCBI Taxonomy" id="299642"/>
    <lineage>
        <taxon>Eukaryota</taxon>
        <taxon>Metazoa</taxon>
        <taxon>Ecdysozoa</taxon>
        <taxon>Arthropoda</taxon>
        <taxon>Chelicerata</taxon>
        <taxon>Arachnida</taxon>
        <taxon>Araneae</taxon>
        <taxon>Araneomorphae</taxon>
        <taxon>Entelegynae</taxon>
        <taxon>Araneoidea</taxon>
        <taxon>Nephilidae</taxon>
        <taxon>Nephila</taxon>
    </lineage>
</organism>
<accession>A0A8X6Q8T8</accession>
<dbReference type="Proteomes" id="UP000887013">
    <property type="component" value="Unassembled WGS sequence"/>
</dbReference>
<dbReference type="AlphaFoldDB" id="A0A8X6Q8T8"/>
<protein>
    <submittedName>
        <fullName evidence="1">Uncharacterized protein</fullName>
    </submittedName>
</protein>
<name>A0A8X6Q8T8_NEPPI</name>
<sequence>MMSVLFDADLCSTKWQQMLRSGQLVTSLRQRNEKEEAREQLVSRSNLMLPTKTGNVKKSLSLMTYDNLKTRQVAQNFRKFLNEKH</sequence>
<evidence type="ECO:0000313" key="1">
    <source>
        <dbReference type="EMBL" id="GFU11842.1"/>
    </source>
</evidence>
<evidence type="ECO:0000313" key="2">
    <source>
        <dbReference type="Proteomes" id="UP000887013"/>
    </source>
</evidence>
<gene>
    <name evidence="1" type="ORF">NPIL_163061</name>
</gene>
<dbReference type="EMBL" id="BMAW01029409">
    <property type="protein sequence ID" value="GFU11842.1"/>
    <property type="molecule type" value="Genomic_DNA"/>
</dbReference>
<comment type="caution">
    <text evidence="1">The sequence shown here is derived from an EMBL/GenBank/DDBJ whole genome shotgun (WGS) entry which is preliminary data.</text>
</comment>